<evidence type="ECO:0000313" key="1">
    <source>
        <dbReference type="EMBL" id="TWU32441.1"/>
    </source>
</evidence>
<protein>
    <submittedName>
        <fullName evidence="1">Uncharacterized protein</fullName>
    </submittedName>
</protein>
<keyword evidence="2" id="KW-1185">Reference proteome</keyword>
<dbReference type="EMBL" id="SJPY01000021">
    <property type="protein sequence ID" value="TWU32441.1"/>
    <property type="molecule type" value="Genomic_DNA"/>
</dbReference>
<sequence>MNSDLAHLEVHFEAIGPDARIHELSQGNDASVDSKVGMLGENYRINIFLGETRDESEAVDLAAVWLESRTAQLASLESRNIIEFCTMFGRKDGSRILALEPEFWRLAADANCVVWNQACQHMNRGAN</sequence>
<evidence type="ECO:0000313" key="2">
    <source>
        <dbReference type="Proteomes" id="UP000315471"/>
    </source>
</evidence>
<dbReference type="Proteomes" id="UP000315471">
    <property type="component" value="Unassembled WGS sequence"/>
</dbReference>
<dbReference type="RefSeq" id="WP_146602880.1">
    <property type="nucleotide sequence ID" value="NZ_SJPY01000021.1"/>
</dbReference>
<proteinExistence type="predicted"/>
<comment type="caution">
    <text evidence="1">The sequence shown here is derived from an EMBL/GenBank/DDBJ whole genome shotgun (WGS) entry which is preliminary data.</text>
</comment>
<accession>A0A5C6D9K9</accession>
<name>A0A5C6D9K9_9BACT</name>
<dbReference type="AlphaFoldDB" id="A0A5C6D9K9"/>
<reference evidence="1 2" key="1">
    <citation type="submission" date="2019-02" db="EMBL/GenBank/DDBJ databases">
        <title>Deep-cultivation of Planctomycetes and their phenomic and genomic characterization uncovers novel biology.</title>
        <authorList>
            <person name="Wiegand S."/>
            <person name="Jogler M."/>
            <person name="Boedeker C."/>
            <person name="Pinto D."/>
            <person name="Vollmers J."/>
            <person name="Rivas-Marin E."/>
            <person name="Kohn T."/>
            <person name="Peeters S.H."/>
            <person name="Heuer A."/>
            <person name="Rast P."/>
            <person name="Oberbeckmann S."/>
            <person name="Bunk B."/>
            <person name="Jeske O."/>
            <person name="Meyerdierks A."/>
            <person name="Storesund J.E."/>
            <person name="Kallscheuer N."/>
            <person name="Luecker S."/>
            <person name="Lage O.M."/>
            <person name="Pohl T."/>
            <person name="Merkel B.J."/>
            <person name="Hornburger P."/>
            <person name="Mueller R.-W."/>
            <person name="Bruemmer F."/>
            <person name="Labrenz M."/>
            <person name="Spormann A.M."/>
            <person name="Op Den Camp H."/>
            <person name="Overmann J."/>
            <person name="Amann R."/>
            <person name="Jetten M.S.M."/>
            <person name="Mascher T."/>
            <person name="Medema M.H."/>
            <person name="Devos D.P."/>
            <person name="Kaster A.-K."/>
            <person name="Ovreas L."/>
            <person name="Rohde M."/>
            <person name="Galperin M.Y."/>
            <person name="Jogler C."/>
        </authorList>
    </citation>
    <scope>NUCLEOTIDE SEQUENCE [LARGE SCALE GENOMIC DNA]</scope>
    <source>
        <strain evidence="1 2">Q31b</strain>
    </source>
</reference>
<organism evidence="1 2">
    <name type="scientific">Novipirellula aureliae</name>
    <dbReference type="NCBI Taxonomy" id="2527966"/>
    <lineage>
        <taxon>Bacteria</taxon>
        <taxon>Pseudomonadati</taxon>
        <taxon>Planctomycetota</taxon>
        <taxon>Planctomycetia</taxon>
        <taxon>Pirellulales</taxon>
        <taxon>Pirellulaceae</taxon>
        <taxon>Novipirellula</taxon>
    </lineage>
</organism>
<gene>
    <name evidence="1" type="ORF">Q31b_58410</name>
</gene>